<dbReference type="Proteomes" id="UP001642540">
    <property type="component" value="Unassembled WGS sequence"/>
</dbReference>
<reference evidence="1 2" key="1">
    <citation type="submission" date="2024-08" db="EMBL/GenBank/DDBJ databases">
        <authorList>
            <person name="Cucini C."/>
            <person name="Frati F."/>
        </authorList>
    </citation>
    <scope>NUCLEOTIDE SEQUENCE [LARGE SCALE GENOMIC DNA]</scope>
</reference>
<dbReference type="EMBL" id="CAXLJM020000164">
    <property type="protein sequence ID" value="CAL8145988.1"/>
    <property type="molecule type" value="Genomic_DNA"/>
</dbReference>
<keyword evidence="2" id="KW-1185">Reference proteome</keyword>
<accession>A0ABP1S7I8</accession>
<evidence type="ECO:0000313" key="2">
    <source>
        <dbReference type="Proteomes" id="UP001642540"/>
    </source>
</evidence>
<protein>
    <submittedName>
        <fullName evidence="1">Uncharacterized protein</fullName>
    </submittedName>
</protein>
<sequence>MEGAEIEMEGGCCLLNWFLDCMNYIGMIFLGCMRLLNIDFCHEDDYDSNGAVNREEEGSGNMVQLEVAAVNCPDQQEGGCNPPGPIQEQPIVADETKREIITPKYYETAV</sequence>
<organism evidence="1 2">
    <name type="scientific">Orchesella dallaii</name>
    <dbReference type="NCBI Taxonomy" id="48710"/>
    <lineage>
        <taxon>Eukaryota</taxon>
        <taxon>Metazoa</taxon>
        <taxon>Ecdysozoa</taxon>
        <taxon>Arthropoda</taxon>
        <taxon>Hexapoda</taxon>
        <taxon>Collembola</taxon>
        <taxon>Entomobryomorpha</taxon>
        <taxon>Entomobryoidea</taxon>
        <taxon>Orchesellidae</taxon>
        <taxon>Orchesellinae</taxon>
        <taxon>Orchesella</taxon>
    </lineage>
</organism>
<comment type="caution">
    <text evidence="1">The sequence shown here is derived from an EMBL/GenBank/DDBJ whole genome shotgun (WGS) entry which is preliminary data.</text>
</comment>
<proteinExistence type="predicted"/>
<name>A0ABP1S7I8_9HEXA</name>
<gene>
    <name evidence="1" type="ORF">ODALV1_LOCUS30666</name>
</gene>
<evidence type="ECO:0000313" key="1">
    <source>
        <dbReference type="EMBL" id="CAL8145988.1"/>
    </source>
</evidence>